<protein>
    <submittedName>
        <fullName evidence="1">Kinase</fullName>
    </submittedName>
</protein>
<organism evidence="1 2">
    <name type="scientific">Cytobacillus horneckiae</name>
    <dbReference type="NCBI Taxonomy" id="549687"/>
    <lineage>
        <taxon>Bacteria</taxon>
        <taxon>Bacillati</taxon>
        <taxon>Bacillota</taxon>
        <taxon>Bacilli</taxon>
        <taxon>Bacillales</taxon>
        <taxon>Bacillaceae</taxon>
        <taxon>Cytobacillus</taxon>
    </lineage>
</organism>
<dbReference type="Pfam" id="PF08810">
    <property type="entry name" value="KapB"/>
    <property type="match status" value="1"/>
</dbReference>
<dbReference type="SUPFAM" id="SSF141251">
    <property type="entry name" value="Kinase-associated protein B-like"/>
    <property type="match status" value="1"/>
</dbReference>
<keyword evidence="1" id="KW-0418">Kinase</keyword>
<accession>A0A2N0ZE82</accession>
<name>A0A2N0ZE82_9BACI</name>
<dbReference type="InterPro" id="IPR014916">
    <property type="entry name" value="KapB"/>
</dbReference>
<dbReference type="AlphaFoldDB" id="A0A2N0ZE82"/>
<dbReference type="EMBL" id="PISD01000036">
    <property type="protein sequence ID" value="PKG27803.1"/>
    <property type="molecule type" value="Genomic_DNA"/>
</dbReference>
<dbReference type="Proteomes" id="UP000233343">
    <property type="component" value="Unassembled WGS sequence"/>
</dbReference>
<comment type="caution">
    <text evidence="1">The sequence shown here is derived from an EMBL/GenBank/DDBJ whole genome shotgun (WGS) entry which is preliminary data.</text>
</comment>
<evidence type="ECO:0000313" key="2">
    <source>
        <dbReference type="Proteomes" id="UP000233343"/>
    </source>
</evidence>
<sequence>MTEMNIGDIVTGIYKTGKYIGEVTDIRSQAYLVRVLAVLKHPTQGDLHHPKETDGVFFQERRALAYREQTNVPKQMVKPFDEEIPDYNESLMSALKKMRQDLQEKGTPWAEKSIENLEILEKDYFRN</sequence>
<keyword evidence="1" id="KW-0808">Transferase</keyword>
<dbReference type="RefSeq" id="WP_066190697.1">
    <property type="nucleotide sequence ID" value="NZ_JAFDQP010000012.1"/>
</dbReference>
<proteinExistence type="predicted"/>
<dbReference type="SMART" id="SM01298">
    <property type="entry name" value="KapB"/>
    <property type="match status" value="1"/>
</dbReference>
<dbReference type="Gene3D" id="2.30.30.430">
    <property type="entry name" value="Kinase associated protein B domain"/>
    <property type="match status" value="1"/>
</dbReference>
<keyword evidence="2" id="KW-1185">Reference proteome</keyword>
<dbReference type="InterPro" id="IPR038080">
    <property type="entry name" value="KapB_sf"/>
</dbReference>
<dbReference type="GO" id="GO:0016301">
    <property type="term" value="F:kinase activity"/>
    <property type="evidence" value="ECO:0007669"/>
    <property type="project" value="UniProtKB-KW"/>
</dbReference>
<gene>
    <name evidence="1" type="ORF">CWS20_17065</name>
</gene>
<evidence type="ECO:0000313" key="1">
    <source>
        <dbReference type="EMBL" id="PKG27803.1"/>
    </source>
</evidence>
<reference evidence="1 2" key="1">
    <citation type="journal article" date="2010" name="Int. J. Syst. Evol. Microbiol.">
        <title>Bacillus horneckiae sp. nov., isolated from a spacecraft-assembly clean room.</title>
        <authorList>
            <person name="Vaishampayan P."/>
            <person name="Probst A."/>
            <person name="Krishnamurthi S."/>
            <person name="Ghosh S."/>
            <person name="Osman S."/>
            <person name="McDowall A."/>
            <person name="Ruckmani A."/>
            <person name="Mayilraj S."/>
            <person name="Venkateswaran K."/>
        </authorList>
    </citation>
    <scope>NUCLEOTIDE SEQUENCE [LARGE SCALE GENOMIC DNA]</scope>
    <source>
        <strain evidence="2">1PO1SC</strain>
    </source>
</reference>